<dbReference type="GO" id="GO:0020037">
    <property type="term" value="F:heme binding"/>
    <property type="evidence" value="ECO:0007669"/>
    <property type="project" value="InterPro"/>
</dbReference>
<comment type="pathway">
    <text evidence="3">Secondary metabolite biosynthesis.</text>
</comment>
<evidence type="ECO:0000256" key="11">
    <source>
        <dbReference type="ARBA" id="ARBA00023033"/>
    </source>
</evidence>
<proteinExistence type="inferred from homology"/>
<evidence type="ECO:0000256" key="1">
    <source>
        <dbReference type="ARBA" id="ARBA00001971"/>
    </source>
</evidence>
<dbReference type="InterPro" id="IPR036396">
    <property type="entry name" value="Cyt_P450_sf"/>
</dbReference>
<evidence type="ECO:0000256" key="12">
    <source>
        <dbReference type="ARBA" id="ARBA00023136"/>
    </source>
</evidence>
<evidence type="ECO:0000256" key="13">
    <source>
        <dbReference type="PIRSR" id="PIRSR602401-1"/>
    </source>
</evidence>
<comment type="cofactor">
    <cofactor evidence="1 13">
        <name>heme</name>
        <dbReference type="ChEBI" id="CHEBI:30413"/>
    </cofactor>
</comment>
<dbReference type="GO" id="GO:0004497">
    <property type="term" value="F:monooxygenase activity"/>
    <property type="evidence" value="ECO:0007669"/>
    <property type="project" value="UniProtKB-KW"/>
</dbReference>
<sequence length="429" mass="48096">MNAKYGDIVRLNMLGQHVVLLGTHEIAVDLLEKRSSVTSDRVCTTMITLSGWGWMFTAMSYGPWWRQHRKVFYQHFNANAARSYRPAQERHAHRFIQSVLGDPQDFTRHIRRFFAASILEITYGMKALGPDDEYVGLAEAAVASFGAVAIPGKYWVDMFPILRFVPFWFPAAGFRHKAQAWKILNHKFRDLPWEWTKATMRHGSYSPSVAASLIQNMSHIEGRPDAEEEELVAKNAAAAAYAGGADTTLSAVQTFFLAMASYPDVQKKAQAELDAVIGHDRLPTFADQDSLPYVSALAKECLRWRAVAPLGMPHTSTEDLEYRGYLIPRGTLLIYSIWAYSRDVRHYPDPEVFKPERFLQDGKLNPDVLDPSAFVFGYGRRQCPGHHLAEASLFIGVATALHTLSITAPSGPDGRPTRLEGKMTSGFIS</sequence>
<evidence type="ECO:0000256" key="7">
    <source>
        <dbReference type="ARBA" id="ARBA00022723"/>
    </source>
</evidence>
<organism evidence="16 17">
    <name type="scientific">Trametes cubensis</name>
    <dbReference type="NCBI Taxonomy" id="1111947"/>
    <lineage>
        <taxon>Eukaryota</taxon>
        <taxon>Fungi</taxon>
        <taxon>Dikarya</taxon>
        <taxon>Basidiomycota</taxon>
        <taxon>Agaricomycotina</taxon>
        <taxon>Agaricomycetes</taxon>
        <taxon>Polyporales</taxon>
        <taxon>Polyporaceae</taxon>
        <taxon>Trametes</taxon>
    </lineage>
</organism>
<dbReference type="InterPro" id="IPR001128">
    <property type="entry name" value="Cyt_P450"/>
</dbReference>
<evidence type="ECO:0008006" key="18">
    <source>
        <dbReference type="Google" id="ProtNLM"/>
    </source>
</evidence>
<keyword evidence="10 13" id="KW-0408">Iron</keyword>
<comment type="similarity">
    <text evidence="4 14">Belongs to the cytochrome P450 family.</text>
</comment>
<dbReference type="InterPro" id="IPR050364">
    <property type="entry name" value="Cytochrome_P450_fung"/>
</dbReference>
<dbReference type="Proteomes" id="UP001215151">
    <property type="component" value="Unassembled WGS sequence"/>
</dbReference>
<gene>
    <name evidence="16" type="ORF">ONZ51_g5921</name>
</gene>
<keyword evidence="12" id="KW-0472">Membrane</keyword>
<evidence type="ECO:0000256" key="6">
    <source>
        <dbReference type="ARBA" id="ARBA00022692"/>
    </source>
</evidence>
<keyword evidence="5 13" id="KW-0349">Heme</keyword>
<dbReference type="GO" id="GO:0016705">
    <property type="term" value="F:oxidoreductase activity, acting on paired donors, with incorporation or reduction of molecular oxygen"/>
    <property type="evidence" value="ECO:0007669"/>
    <property type="project" value="InterPro"/>
</dbReference>
<evidence type="ECO:0000256" key="2">
    <source>
        <dbReference type="ARBA" id="ARBA00004167"/>
    </source>
</evidence>
<evidence type="ECO:0000256" key="8">
    <source>
        <dbReference type="ARBA" id="ARBA00022989"/>
    </source>
</evidence>
<keyword evidence="6" id="KW-0812">Transmembrane</keyword>
<dbReference type="AlphaFoldDB" id="A0AAD7TVA9"/>
<dbReference type="InterPro" id="IPR002401">
    <property type="entry name" value="Cyt_P450_E_grp-I"/>
</dbReference>
<evidence type="ECO:0000313" key="17">
    <source>
        <dbReference type="Proteomes" id="UP001215151"/>
    </source>
</evidence>
<dbReference type="GO" id="GO:0005506">
    <property type="term" value="F:iron ion binding"/>
    <property type="evidence" value="ECO:0007669"/>
    <property type="project" value="InterPro"/>
</dbReference>
<dbReference type="GO" id="GO:0016020">
    <property type="term" value="C:membrane"/>
    <property type="evidence" value="ECO:0007669"/>
    <property type="project" value="UniProtKB-SubCell"/>
</dbReference>
<dbReference type="PRINTS" id="PR00463">
    <property type="entry name" value="EP450I"/>
</dbReference>
<feature type="binding site" description="axial binding residue" evidence="13">
    <location>
        <position position="383"/>
    </location>
    <ligand>
        <name>heme</name>
        <dbReference type="ChEBI" id="CHEBI:30413"/>
    </ligand>
    <ligandPart>
        <name>Fe</name>
        <dbReference type="ChEBI" id="CHEBI:18248"/>
    </ligandPart>
</feature>
<evidence type="ECO:0000256" key="10">
    <source>
        <dbReference type="ARBA" id="ARBA00023004"/>
    </source>
</evidence>
<keyword evidence="11 14" id="KW-0503">Monooxygenase</keyword>
<dbReference type="PANTHER" id="PTHR46300">
    <property type="entry name" value="P450, PUTATIVE (EUROFUNG)-RELATED-RELATED"/>
    <property type="match status" value="1"/>
</dbReference>
<keyword evidence="8" id="KW-1133">Transmembrane helix</keyword>
<evidence type="ECO:0000256" key="4">
    <source>
        <dbReference type="ARBA" id="ARBA00010617"/>
    </source>
</evidence>
<dbReference type="EMBL" id="JAPEVG010000134">
    <property type="protein sequence ID" value="KAJ8481542.1"/>
    <property type="molecule type" value="Genomic_DNA"/>
</dbReference>
<dbReference type="SUPFAM" id="SSF48264">
    <property type="entry name" value="Cytochrome P450"/>
    <property type="match status" value="1"/>
</dbReference>
<dbReference type="Gene3D" id="1.10.630.10">
    <property type="entry name" value="Cytochrome P450"/>
    <property type="match status" value="1"/>
</dbReference>
<evidence type="ECO:0000256" key="5">
    <source>
        <dbReference type="ARBA" id="ARBA00022617"/>
    </source>
</evidence>
<feature type="region of interest" description="Disordered" evidence="15">
    <location>
        <begin position="409"/>
        <end position="429"/>
    </location>
</feature>
<evidence type="ECO:0000256" key="14">
    <source>
        <dbReference type="RuleBase" id="RU000461"/>
    </source>
</evidence>
<dbReference type="Pfam" id="PF00067">
    <property type="entry name" value="p450"/>
    <property type="match status" value="1"/>
</dbReference>
<dbReference type="PANTHER" id="PTHR46300:SF7">
    <property type="entry name" value="P450, PUTATIVE (EUROFUNG)-RELATED"/>
    <property type="match status" value="1"/>
</dbReference>
<evidence type="ECO:0000313" key="16">
    <source>
        <dbReference type="EMBL" id="KAJ8481542.1"/>
    </source>
</evidence>
<evidence type="ECO:0000256" key="3">
    <source>
        <dbReference type="ARBA" id="ARBA00005179"/>
    </source>
</evidence>
<name>A0AAD7TVA9_9APHY</name>
<evidence type="ECO:0000256" key="9">
    <source>
        <dbReference type="ARBA" id="ARBA00023002"/>
    </source>
</evidence>
<keyword evidence="9 14" id="KW-0560">Oxidoreductase</keyword>
<comment type="subcellular location">
    <subcellularLocation>
        <location evidence="2">Membrane</location>
        <topology evidence="2">Single-pass membrane protein</topology>
    </subcellularLocation>
</comment>
<protein>
    <recommendedName>
        <fullName evidence="18">O-methylsterigmatocystin oxidoreductase</fullName>
    </recommendedName>
</protein>
<reference evidence="16" key="1">
    <citation type="submission" date="2022-11" db="EMBL/GenBank/DDBJ databases">
        <title>Genome Sequence of Cubamyces cubensis.</title>
        <authorList>
            <person name="Buettner E."/>
        </authorList>
    </citation>
    <scope>NUCLEOTIDE SEQUENCE</scope>
    <source>
        <strain evidence="16">MPL-01</strain>
    </source>
</reference>
<dbReference type="CDD" id="cd11065">
    <property type="entry name" value="CYP64-like"/>
    <property type="match status" value="1"/>
</dbReference>
<keyword evidence="17" id="KW-1185">Reference proteome</keyword>
<accession>A0AAD7TVA9</accession>
<evidence type="ECO:0000256" key="15">
    <source>
        <dbReference type="SAM" id="MobiDB-lite"/>
    </source>
</evidence>
<dbReference type="PROSITE" id="PS00086">
    <property type="entry name" value="CYTOCHROME_P450"/>
    <property type="match status" value="1"/>
</dbReference>
<comment type="caution">
    <text evidence="16">The sequence shown here is derived from an EMBL/GenBank/DDBJ whole genome shotgun (WGS) entry which is preliminary data.</text>
</comment>
<dbReference type="InterPro" id="IPR017972">
    <property type="entry name" value="Cyt_P450_CS"/>
</dbReference>
<keyword evidence="7 13" id="KW-0479">Metal-binding</keyword>